<dbReference type="Gene3D" id="2.60.40.1660">
    <property type="entry name" value="Na, k-atpase alpha subunit"/>
    <property type="match status" value="1"/>
</dbReference>
<evidence type="ECO:0000256" key="4">
    <source>
        <dbReference type="ARBA" id="ARBA00022968"/>
    </source>
</evidence>
<name>A0ABM1B9Y6_LIMPO</name>
<evidence type="ECO:0000256" key="7">
    <source>
        <dbReference type="SAM" id="Phobius"/>
    </source>
</evidence>
<comment type="similarity">
    <text evidence="2">Belongs to the X(+)/potassium ATPases subunit beta family.</text>
</comment>
<protein>
    <submittedName>
        <fullName evidence="9">Sodium/potassium-transporting ATPase subunit beta-like</fullName>
    </submittedName>
</protein>
<evidence type="ECO:0000256" key="3">
    <source>
        <dbReference type="ARBA" id="ARBA00022692"/>
    </source>
</evidence>
<evidence type="ECO:0000256" key="2">
    <source>
        <dbReference type="ARBA" id="ARBA00005876"/>
    </source>
</evidence>
<keyword evidence="6 7" id="KW-0472">Membrane</keyword>
<dbReference type="Proteomes" id="UP000694941">
    <property type="component" value="Unplaced"/>
</dbReference>
<dbReference type="GeneID" id="106462410"/>
<proteinExistence type="inferred from homology"/>
<dbReference type="InterPro" id="IPR038702">
    <property type="entry name" value="Na/K_ATPase_sub_beta_sf"/>
</dbReference>
<keyword evidence="8" id="KW-1185">Reference proteome</keyword>
<feature type="transmembrane region" description="Helical" evidence="7">
    <location>
        <begin position="56"/>
        <end position="81"/>
    </location>
</feature>
<organism evidence="8 9">
    <name type="scientific">Limulus polyphemus</name>
    <name type="common">Atlantic horseshoe crab</name>
    <dbReference type="NCBI Taxonomy" id="6850"/>
    <lineage>
        <taxon>Eukaryota</taxon>
        <taxon>Metazoa</taxon>
        <taxon>Ecdysozoa</taxon>
        <taxon>Arthropoda</taxon>
        <taxon>Chelicerata</taxon>
        <taxon>Merostomata</taxon>
        <taxon>Xiphosura</taxon>
        <taxon>Limulidae</taxon>
        <taxon>Limulus</taxon>
    </lineage>
</organism>
<keyword evidence="3 7" id="KW-0812">Transmembrane</keyword>
<dbReference type="InterPro" id="IPR000402">
    <property type="entry name" value="Na/K_ATPase_sub_beta"/>
</dbReference>
<dbReference type="Pfam" id="PF00287">
    <property type="entry name" value="Na_K-ATPase"/>
    <property type="match status" value="1"/>
</dbReference>
<evidence type="ECO:0000256" key="1">
    <source>
        <dbReference type="ARBA" id="ARBA00004606"/>
    </source>
</evidence>
<reference evidence="9" key="1">
    <citation type="submission" date="2025-08" db="UniProtKB">
        <authorList>
            <consortium name="RefSeq"/>
        </authorList>
    </citation>
    <scope>IDENTIFICATION</scope>
    <source>
        <tissue evidence="9">Muscle</tissue>
    </source>
</reference>
<accession>A0ABM1B9Y6</accession>
<sequence length="313" mass="34885">MVVSEACPVVPSTEDALMASSPSNSSTEKKKTIFKKSKIVSKRPNHPPSRSPARRIITLMGIVCLICSLIVVGIVVLAVLLSETVSTSSSSEKSRNEIIYLVPRATHFNNRPRTIVIHRQNKTLSKQQFSELTELINNYNKEDDSASSLCNKSKSGSQFCSFPVSRISKDCSAQNSFGYNVKKPCVALVFQEVDGWVPVPYKNTESDQIPDQIADDYDSSLLYMTCVSKSESHEQDILLSPYQGFPLRHFPARNVSPPMVMLQILNPPIRTDILVTCRLWASNIIENTKYGIPGNITFSLWILSMLSNNSTYN</sequence>
<keyword evidence="5 7" id="KW-1133">Transmembrane helix</keyword>
<dbReference type="RefSeq" id="XP_013777793.1">
    <property type="nucleotide sequence ID" value="XM_013922339.1"/>
</dbReference>
<dbReference type="PANTHER" id="PTHR11523:SF28">
    <property type="entry name" value="NA_K-ATPASE BETA SUBUNIT ISOFORM 4-RELATED"/>
    <property type="match status" value="1"/>
</dbReference>
<evidence type="ECO:0000313" key="8">
    <source>
        <dbReference type="Proteomes" id="UP000694941"/>
    </source>
</evidence>
<evidence type="ECO:0000256" key="6">
    <source>
        <dbReference type="ARBA" id="ARBA00023136"/>
    </source>
</evidence>
<comment type="subcellular location">
    <subcellularLocation>
        <location evidence="1">Membrane</location>
        <topology evidence="1">Single-pass type II membrane protein</topology>
    </subcellularLocation>
</comment>
<gene>
    <name evidence="9" type="primary">LOC106462410</name>
</gene>
<evidence type="ECO:0000256" key="5">
    <source>
        <dbReference type="ARBA" id="ARBA00022989"/>
    </source>
</evidence>
<dbReference type="PANTHER" id="PTHR11523">
    <property type="entry name" value="SODIUM/POTASSIUM-DEPENDENT ATPASE BETA SUBUNIT"/>
    <property type="match status" value="1"/>
</dbReference>
<keyword evidence="4" id="KW-0735">Signal-anchor</keyword>
<evidence type="ECO:0000313" key="9">
    <source>
        <dbReference type="RefSeq" id="XP_013777793.1"/>
    </source>
</evidence>